<keyword evidence="14" id="KW-1185">Reference proteome</keyword>
<feature type="chain" id="PRO_5018598950" evidence="11">
    <location>
        <begin position="24"/>
        <end position="363"/>
    </location>
</feature>
<feature type="signal peptide" evidence="11">
    <location>
        <begin position="1"/>
        <end position="23"/>
    </location>
</feature>
<keyword evidence="9" id="KW-0472">Membrane</keyword>
<proteinExistence type="predicted"/>
<gene>
    <name evidence="13" type="ORF">EJ903_07810</name>
</gene>
<evidence type="ECO:0000256" key="8">
    <source>
        <dbReference type="ARBA" id="ARBA00023114"/>
    </source>
</evidence>
<evidence type="ECO:0000256" key="6">
    <source>
        <dbReference type="ARBA" id="ARBA00022729"/>
    </source>
</evidence>
<name>A0A3S0I290_9PROT</name>
<dbReference type="OrthoDB" id="6758483at2"/>
<comment type="subunit">
    <text evidence="2">Homotrimer.</text>
</comment>
<evidence type="ECO:0000256" key="3">
    <source>
        <dbReference type="ARBA" id="ARBA00022448"/>
    </source>
</evidence>
<evidence type="ECO:0000256" key="11">
    <source>
        <dbReference type="SAM" id="SignalP"/>
    </source>
</evidence>
<evidence type="ECO:0000313" key="13">
    <source>
        <dbReference type="EMBL" id="RTR22005.1"/>
    </source>
</evidence>
<feature type="domain" description="Porin" evidence="12">
    <location>
        <begin position="10"/>
        <end position="344"/>
    </location>
</feature>
<dbReference type="InterPro" id="IPR050298">
    <property type="entry name" value="Gram-neg_bact_OMP"/>
</dbReference>
<dbReference type="SUPFAM" id="SSF56935">
    <property type="entry name" value="Porins"/>
    <property type="match status" value="1"/>
</dbReference>
<dbReference type="RefSeq" id="WP_126613812.1">
    <property type="nucleotide sequence ID" value="NZ_JBHUCY010000012.1"/>
</dbReference>
<evidence type="ECO:0000256" key="5">
    <source>
        <dbReference type="ARBA" id="ARBA00022692"/>
    </source>
</evidence>
<keyword evidence="10" id="KW-0998">Cell outer membrane</keyword>
<accession>A0A3S0I290</accession>
<comment type="subcellular location">
    <subcellularLocation>
        <location evidence="1">Cell outer membrane</location>
        <topology evidence="1">Multi-pass membrane protein</topology>
    </subcellularLocation>
</comment>
<dbReference type="GO" id="GO:0046930">
    <property type="term" value="C:pore complex"/>
    <property type="evidence" value="ECO:0007669"/>
    <property type="project" value="UniProtKB-KW"/>
</dbReference>
<dbReference type="GO" id="GO:0015288">
    <property type="term" value="F:porin activity"/>
    <property type="evidence" value="ECO:0007669"/>
    <property type="project" value="UniProtKB-KW"/>
</dbReference>
<dbReference type="PANTHER" id="PTHR34501:SF9">
    <property type="entry name" value="MAJOR OUTER MEMBRANE PROTEIN P.IA"/>
    <property type="match status" value="1"/>
</dbReference>
<dbReference type="InterPro" id="IPR023614">
    <property type="entry name" value="Porin_dom_sf"/>
</dbReference>
<keyword evidence="6 11" id="KW-0732">Signal</keyword>
<keyword evidence="8" id="KW-0626">Porin</keyword>
<evidence type="ECO:0000256" key="4">
    <source>
        <dbReference type="ARBA" id="ARBA00022452"/>
    </source>
</evidence>
<evidence type="ECO:0000259" key="12">
    <source>
        <dbReference type="Pfam" id="PF13609"/>
    </source>
</evidence>
<evidence type="ECO:0000256" key="2">
    <source>
        <dbReference type="ARBA" id="ARBA00011233"/>
    </source>
</evidence>
<comment type="caution">
    <text evidence="13">The sequence shown here is derived from an EMBL/GenBank/DDBJ whole genome shotgun (WGS) entry which is preliminary data.</text>
</comment>
<evidence type="ECO:0000256" key="7">
    <source>
        <dbReference type="ARBA" id="ARBA00023065"/>
    </source>
</evidence>
<dbReference type="GO" id="GO:0009279">
    <property type="term" value="C:cell outer membrane"/>
    <property type="evidence" value="ECO:0007669"/>
    <property type="project" value="UniProtKB-SubCell"/>
</dbReference>
<dbReference type="GO" id="GO:0006811">
    <property type="term" value="P:monoatomic ion transport"/>
    <property type="evidence" value="ECO:0007669"/>
    <property type="project" value="UniProtKB-KW"/>
</dbReference>
<evidence type="ECO:0000313" key="14">
    <source>
        <dbReference type="Proteomes" id="UP000277007"/>
    </source>
</evidence>
<dbReference type="PANTHER" id="PTHR34501">
    <property type="entry name" value="PROTEIN YDDL-RELATED"/>
    <property type="match status" value="1"/>
</dbReference>
<dbReference type="Proteomes" id="UP000277007">
    <property type="component" value="Unassembled WGS sequence"/>
</dbReference>
<evidence type="ECO:0000256" key="10">
    <source>
        <dbReference type="ARBA" id="ARBA00023237"/>
    </source>
</evidence>
<protein>
    <submittedName>
        <fullName evidence="13">Porin</fullName>
    </submittedName>
</protein>
<keyword evidence="5" id="KW-0812">Transmembrane</keyword>
<dbReference type="Gene3D" id="2.40.160.10">
    <property type="entry name" value="Porin"/>
    <property type="match status" value="1"/>
</dbReference>
<keyword evidence="3" id="KW-0813">Transport</keyword>
<organism evidence="13 14">
    <name type="scientific">Azospirillum griseum</name>
    <dbReference type="NCBI Taxonomy" id="2496639"/>
    <lineage>
        <taxon>Bacteria</taxon>
        <taxon>Pseudomonadati</taxon>
        <taxon>Pseudomonadota</taxon>
        <taxon>Alphaproteobacteria</taxon>
        <taxon>Rhodospirillales</taxon>
        <taxon>Azospirillaceae</taxon>
        <taxon>Azospirillum</taxon>
    </lineage>
</organism>
<evidence type="ECO:0000256" key="1">
    <source>
        <dbReference type="ARBA" id="ARBA00004571"/>
    </source>
</evidence>
<sequence length="363" mass="38044">MKRSLLIGCAVSAIVCAAGAASAQTKSKFDILVGGDAYFLAAYAKEDVTTNANGRTTEFSNRFRLHFTPTAKADNGLEYGARLRLRAANANRTVDADRGFLFVNGAFGTVQAGVINGLGDEYGNIGPNVDGIGGTPDGNALNFYAGSLPYALGNLRTQESGDNATKLVYLTPTFSGLQLGAAYTPRTGDYYTSINRTKNTTNYFDTGEVGAFYKGAYGAVSVDASVEYIFGNAGVSTVQDLSSVHTGVTVGYGAFKIGGSYAYSGKSGHATTARNLDKNQVWILGAQYATGPLTFAATYTDAKGGVESFAATTNAKAHLWQAGVTYAVAPGLTTSLEYSFLDNKVGTVNNDANIVLIDTRIAF</sequence>
<dbReference type="InterPro" id="IPR033900">
    <property type="entry name" value="Gram_neg_porin_domain"/>
</dbReference>
<dbReference type="AlphaFoldDB" id="A0A3S0I290"/>
<dbReference type="Pfam" id="PF13609">
    <property type="entry name" value="Porin_4"/>
    <property type="match status" value="1"/>
</dbReference>
<reference evidence="13 14" key="1">
    <citation type="submission" date="2018-12" db="EMBL/GenBank/DDBJ databases">
        <authorList>
            <person name="Yang Y."/>
        </authorList>
    </citation>
    <scope>NUCLEOTIDE SEQUENCE [LARGE SCALE GENOMIC DNA]</scope>
    <source>
        <strain evidence="13 14">L-25-5w-1</strain>
    </source>
</reference>
<keyword evidence="7" id="KW-0406">Ion transport</keyword>
<evidence type="ECO:0000256" key="9">
    <source>
        <dbReference type="ARBA" id="ARBA00023136"/>
    </source>
</evidence>
<keyword evidence="4" id="KW-1134">Transmembrane beta strand</keyword>
<dbReference type="EMBL" id="RXMA01000005">
    <property type="protein sequence ID" value="RTR22005.1"/>
    <property type="molecule type" value="Genomic_DNA"/>
</dbReference>